<keyword evidence="2" id="KW-0805">Transcription regulation</keyword>
<protein>
    <submittedName>
        <fullName evidence="6">MerR family DNA-binding transcriptional regulator</fullName>
    </submittedName>
</protein>
<reference evidence="6" key="1">
    <citation type="submission" date="2019-12" db="EMBL/GenBank/DDBJ databases">
        <title>Novel species isolated from a subtropical stream in China.</title>
        <authorList>
            <person name="Lu H."/>
        </authorList>
    </citation>
    <scope>NUCLEOTIDE SEQUENCE [LARGE SCALE GENOMIC DNA]</scope>
    <source>
        <strain evidence="6">FT81W</strain>
    </source>
</reference>
<evidence type="ECO:0000256" key="3">
    <source>
        <dbReference type="ARBA" id="ARBA00023125"/>
    </source>
</evidence>
<keyword evidence="1" id="KW-0678">Repressor</keyword>
<sequence>MKIGELARKTGLTPSAIRFYEEQGLLSPISRTASGYREYASNATERLYMIQASKRLGFSLDIIRGMFTESGQCSKTKTLALTEIRLREIEEQQATLAQQRSDLLALRVLLEDDSVSSPCRKNFAVN</sequence>
<dbReference type="PANTHER" id="PTHR30204:SF69">
    <property type="entry name" value="MERR-FAMILY TRANSCRIPTIONAL REGULATOR"/>
    <property type="match status" value="1"/>
</dbReference>
<evidence type="ECO:0000313" key="7">
    <source>
        <dbReference type="Proteomes" id="UP000447355"/>
    </source>
</evidence>
<dbReference type="InterPro" id="IPR047057">
    <property type="entry name" value="MerR_fam"/>
</dbReference>
<dbReference type="Gene3D" id="1.10.1660.10">
    <property type="match status" value="1"/>
</dbReference>
<dbReference type="SMART" id="SM00422">
    <property type="entry name" value="HTH_MERR"/>
    <property type="match status" value="1"/>
</dbReference>
<organism evidence="6 7">
    <name type="scientific">Duganella vulcania</name>
    <dbReference type="NCBI Taxonomy" id="2692166"/>
    <lineage>
        <taxon>Bacteria</taxon>
        <taxon>Pseudomonadati</taxon>
        <taxon>Pseudomonadota</taxon>
        <taxon>Betaproteobacteria</taxon>
        <taxon>Burkholderiales</taxon>
        <taxon>Oxalobacteraceae</taxon>
        <taxon>Telluria group</taxon>
        <taxon>Duganella</taxon>
    </lineage>
</organism>
<dbReference type="InterPro" id="IPR009061">
    <property type="entry name" value="DNA-bd_dom_put_sf"/>
</dbReference>
<dbReference type="GO" id="GO:0003700">
    <property type="term" value="F:DNA-binding transcription factor activity"/>
    <property type="evidence" value="ECO:0007669"/>
    <property type="project" value="InterPro"/>
</dbReference>
<dbReference type="SUPFAM" id="SSF46955">
    <property type="entry name" value="Putative DNA-binding domain"/>
    <property type="match status" value="1"/>
</dbReference>
<evidence type="ECO:0000256" key="1">
    <source>
        <dbReference type="ARBA" id="ARBA00022491"/>
    </source>
</evidence>
<dbReference type="PRINTS" id="PR00040">
    <property type="entry name" value="HTHMERR"/>
</dbReference>
<dbReference type="Proteomes" id="UP000447355">
    <property type="component" value="Unassembled WGS sequence"/>
</dbReference>
<dbReference type="AlphaFoldDB" id="A0A845GJK1"/>
<dbReference type="Pfam" id="PF13411">
    <property type="entry name" value="MerR_1"/>
    <property type="match status" value="1"/>
</dbReference>
<dbReference type="GO" id="GO:0003677">
    <property type="term" value="F:DNA binding"/>
    <property type="evidence" value="ECO:0007669"/>
    <property type="project" value="UniProtKB-KW"/>
</dbReference>
<evidence type="ECO:0000259" key="5">
    <source>
        <dbReference type="PROSITE" id="PS50937"/>
    </source>
</evidence>
<evidence type="ECO:0000256" key="4">
    <source>
        <dbReference type="ARBA" id="ARBA00023163"/>
    </source>
</evidence>
<proteinExistence type="predicted"/>
<dbReference type="EMBL" id="WWCX01000017">
    <property type="protein sequence ID" value="MYM94753.1"/>
    <property type="molecule type" value="Genomic_DNA"/>
</dbReference>
<name>A0A845GJK1_9BURK</name>
<dbReference type="PROSITE" id="PS50937">
    <property type="entry name" value="HTH_MERR_2"/>
    <property type="match status" value="1"/>
</dbReference>
<evidence type="ECO:0000256" key="2">
    <source>
        <dbReference type="ARBA" id="ARBA00023015"/>
    </source>
</evidence>
<dbReference type="PROSITE" id="PS00552">
    <property type="entry name" value="HTH_MERR_1"/>
    <property type="match status" value="1"/>
</dbReference>
<keyword evidence="4" id="KW-0804">Transcription</keyword>
<feature type="domain" description="HTH merR-type" evidence="5">
    <location>
        <begin position="1"/>
        <end position="69"/>
    </location>
</feature>
<comment type="caution">
    <text evidence="6">The sequence shown here is derived from an EMBL/GenBank/DDBJ whole genome shotgun (WGS) entry which is preliminary data.</text>
</comment>
<keyword evidence="3 6" id="KW-0238">DNA-binding</keyword>
<dbReference type="PANTHER" id="PTHR30204">
    <property type="entry name" value="REDOX-CYCLING DRUG-SENSING TRANSCRIPTIONAL ACTIVATOR SOXR"/>
    <property type="match status" value="1"/>
</dbReference>
<accession>A0A845GJK1</accession>
<dbReference type="RefSeq" id="WP_161083920.1">
    <property type="nucleotide sequence ID" value="NZ_WWCX01000017.1"/>
</dbReference>
<dbReference type="InterPro" id="IPR000551">
    <property type="entry name" value="MerR-type_HTH_dom"/>
</dbReference>
<evidence type="ECO:0000313" key="6">
    <source>
        <dbReference type="EMBL" id="MYM94753.1"/>
    </source>
</evidence>
<gene>
    <name evidence="6" type="ORF">GTP90_12850</name>
</gene>